<dbReference type="EMBL" id="JAANCM010000005">
    <property type="protein sequence ID" value="NHT76534.1"/>
    <property type="molecule type" value="Genomic_DNA"/>
</dbReference>
<dbReference type="SUPFAM" id="SSF52540">
    <property type="entry name" value="P-loop containing nucleoside triphosphate hydrolases"/>
    <property type="match status" value="1"/>
</dbReference>
<organism evidence="1 2">
    <name type="scientific">Ferranicluibacter rubi</name>
    <dbReference type="NCBI Taxonomy" id="2715133"/>
    <lineage>
        <taxon>Bacteria</taxon>
        <taxon>Pseudomonadati</taxon>
        <taxon>Pseudomonadota</taxon>
        <taxon>Alphaproteobacteria</taxon>
        <taxon>Hyphomicrobiales</taxon>
        <taxon>Rhizobiaceae</taxon>
        <taxon>Ferranicluibacter</taxon>
    </lineage>
</organism>
<dbReference type="PANTHER" id="PTHR37807">
    <property type="entry name" value="OS07G0160300 PROTEIN"/>
    <property type="match status" value="1"/>
</dbReference>
<proteinExistence type="predicted"/>
<gene>
    <name evidence="1" type="ORF">G8E10_12360</name>
</gene>
<dbReference type="InterPro" id="IPR027417">
    <property type="entry name" value="P-loop_NTPase"/>
</dbReference>
<dbReference type="PANTHER" id="PTHR37807:SF3">
    <property type="entry name" value="OS07G0160300 PROTEIN"/>
    <property type="match status" value="1"/>
</dbReference>
<dbReference type="Gene3D" id="3.40.50.300">
    <property type="entry name" value="P-loop containing nucleotide triphosphate hydrolases"/>
    <property type="match status" value="1"/>
</dbReference>
<dbReference type="AlphaFoldDB" id="A0AA44CB91"/>
<accession>A0AA44CB91</accession>
<dbReference type="RefSeq" id="WP_167129236.1">
    <property type="nucleotide sequence ID" value="NZ_JAANCM010000005.1"/>
</dbReference>
<keyword evidence="2" id="KW-1185">Reference proteome</keyword>
<comment type="caution">
    <text evidence="1">The sequence shown here is derived from an EMBL/GenBank/DDBJ whole genome shotgun (WGS) entry which is preliminary data.</text>
</comment>
<sequence length="171" mass="18955">MLIVFSGLPGIGKTTIATRVCRHLHAVHLRIDTIEHALHSDHRHKEDSPLGYVVAQAIAADNLRLGHIVVADCVNPVEASRKAWRSVAAETGTMALDVALICSDLDEHRRRAETRQSDVIGLVKPSWDRIVTHRYEPWDVPPDLTLDTAISHPDALARQVSTHIQSLRPTP</sequence>
<dbReference type="Pfam" id="PF13671">
    <property type="entry name" value="AAA_33"/>
    <property type="match status" value="1"/>
</dbReference>
<evidence type="ECO:0000313" key="1">
    <source>
        <dbReference type="EMBL" id="NHT76534.1"/>
    </source>
</evidence>
<dbReference type="Proteomes" id="UP001155840">
    <property type="component" value="Unassembled WGS sequence"/>
</dbReference>
<protein>
    <submittedName>
        <fullName evidence="1">AAA family ATPase</fullName>
    </submittedName>
</protein>
<evidence type="ECO:0000313" key="2">
    <source>
        <dbReference type="Proteomes" id="UP001155840"/>
    </source>
</evidence>
<reference evidence="1" key="1">
    <citation type="submission" date="2020-03" db="EMBL/GenBank/DDBJ databases">
        <title>Ferranicluibacter endophyticum gen. nov., sp. nov., a new genus isolated from Rubus ulmifolius Schott. stem.</title>
        <authorList>
            <person name="Roca-Couso R."/>
            <person name="Flores-Felix J.D."/>
            <person name="Igual J.M."/>
            <person name="Rivas R."/>
        </authorList>
    </citation>
    <scope>NUCLEOTIDE SEQUENCE</scope>
    <source>
        <strain evidence="1">CRRU44</strain>
    </source>
</reference>
<name>A0AA44CB91_9HYPH</name>